<comment type="caution">
    <text evidence="2">The sequence shown here is derived from an EMBL/GenBank/DDBJ whole genome shotgun (WGS) entry which is preliminary data.</text>
</comment>
<evidence type="ECO:0000256" key="1">
    <source>
        <dbReference type="SAM" id="SignalP"/>
    </source>
</evidence>
<dbReference type="Proteomes" id="UP001244242">
    <property type="component" value="Unassembled WGS sequence"/>
</dbReference>
<dbReference type="InterPro" id="IPR009998">
    <property type="entry name" value="YfaZ"/>
</dbReference>
<gene>
    <name evidence="2" type="ORF">QLQ84_15125</name>
</gene>
<feature type="chain" id="PRO_5047256373" evidence="1">
    <location>
        <begin position="23"/>
        <end position="186"/>
    </location>
</feature>
<accession>A0ABT6VN88</accession>
<sequence length="186" mass="19504">MRRVIITIVGAMLLGAVSLSQAQTANLDLNLGQDAVQFEAAGELTDGISLGGGVIDSDDRGDATAFHAQLLGVERNADYDIGVGARWTQFDTDHGDGGGLGLGGYGYAYVPAMPALSLGGYGFYTPSAVSTRDLHDGYELGVRARYAFTPNVDGYVGYRALRADFDNDGGSRTLDSGPLLGVRLTF</sequence>
<evidence type="ECO:0000313" key="3">
    <source>
        <dbReference type="Proteomes" id="UP001244242"/>
    </source>
</evidence>
<keyword evidence="1" id="KW-0732">Signal</keyword>
<keyword evidence="3" id="KW-1185">Reference proteome</keyword>
<reference evidence="2 3" key="1">
    <citation type="submission" date="2023-04" db="EMBL/GenBank/DDBJ databases">
        <title>Halomonas strains isolated from rhizosphere soil.</title>
        <authorList>
            <person name="Xu L."/>
            <person name="Sun J.-Q."/>
        </authorList>
    </citation>
    <scope>NUCLEOTIDE SEQUENCE [LARGE SCALE GENOMIC DNA]</scope>
    <source>
        <strain evidence="2 3">LN1S58</strain>
    </source>
</reference>
<dbReference type="RefSeq" id="WP_282722576.1">
    <property type="nucleotide sequence ID" value="NZ_JASCQN010000054.1"/>
</dbReference>
<proteinExistence type="predicted"/>
<feature type="signal peptide" evidence="1">
    <location>
        <begin position="1"/>
        <end position="22"/>
    </location>
</feature>
<evidence type="ECO:0000313" key="2">
    <source>
        <dbReference type="EMBL" id="MDI5935125.1"/>
    </source>
</evidence>
<name>A0ABT6VN88_9GAMM</name>
<dbReference type="EMBL" id="JASCQO010000041">
    <property type="protein sequence ID" value="MDI5935125.1"/>
    <property type="molecule type" value="Genomic_DNA"/>
</dbReference>
<dbReference type="Pfam" id="PF07437">
    <property type="entry name" value="YfaZ"/>
    <property type="match status" value="1"/>
</dbReference>
<organism evidence="2 3">
    <name type="scientific">Halomonas kalidii</name>
    <dbReference type="NCBI Taxonomy" id="3043293"/>
    <lineage>
        <taxon>Bacteria</taxon>
        <taxon>Pseudomonadati</taxon>
        <taxon>Pseudomonadota</taxon>
        <taxon>Gammaproteobacteria</taxon>
        <taxon>Oceanospirillales</taxon>
        <taxon>Halomonadaceae</taxon>
        <taxon>Halomonas</taxon>
    </lineage>
</organism>
<protein>
    <submittedName>
        <fullName evidence="2">YfaZ family outer membrane protein</fullName>
    </submittedName>
</protein>